<protein>
    <submittedName>
        <fullName evidence="2">ABAH3</fullName>
    </submittedName>
</protein>
<reference evidence="2" key="1">
    <citation type="submission" date="2014-09" db="EMBL/GenBank/DDBJ databases">
        <authorList>
            <person name="Magalhaes I.L.F."/>
            <person name="Oliveira U."/>
            <person name="Santos F.R."/>
            <person name="Vidigal T.H.D.A."/>
            <person name="Brescovit A.D."/>
            <person name="Santos A.J."/>
        </authorList>
    </citation>
    <scope>NUCLEOTIDE SEQUENCE</scope>
    <source>
        <tissue evidence="2">Shoot tissue taken approximately 20 cm above the soil surface</tissue>
    </source>
</reference>
<feature type="transmembrane region" description="Helical" evidence="1">
    <location>
        <begin position="42"/>
        <end position="64"/>
    </location>
</feature>
<organism evidence="2">
    <name type="scientific">Arundo donax</name>
    <name type="common">Giant reed</name>
    <name type="synonym">Donax arundinaceus</name>
    <dbReference type="NCBI Taxonomy" id="35708"/>
    <lineage>
        <taxon>Eukaryota</taxon>
        <taxon>Viridiplantae</taxon>
        <taxon>Streptophyta</taxon>
        <taxon>Embryophyta</taxon>
        <taxon>Tracheophyta</taxon>
        <taxon>Spermatophyta</taxon>
        <taxon>Magnoliopsida</taxon>
        <taxon>Liliopsida</taxon>
        <taxon>Poales</taxon>
        <taxon>Poaceae</taxon>
        <taxon>PACMAD clade</taxon>
        <taxon>Arundinoideae</taxon>
        <taxon>Arundineae</taxon>
        <taxon>Arundo</taxon>
    </lineage>
</organism>
<evidence type="ECO:0000256" key="1">
    <source>
        <dbReference type="SAM" id="Phobius"/>
    </source>
</evidence>
<name>A0A0A9GS58_ARUDO</name>
<evidence type="ECO:0000313" key="2">
    <source>
        <dbReference type="EMBL" id="JAE27990.1"/>
    </source>
</evidence>
<dbReference type="EMBL" id="GBRH01169906">
    <property type="protein sequence ID" value="JAE27990.1"/>
    <property type="molecule type" value="Transcribed_RNA"/>
</dbReference>
<keyword evidence="1" id="KW-0472">Membrane</keyword>
<keyword evidence="1" id="KW-1133">Transmembrane helix</keyword>
<reference evidence="2" key="2">
    <citation type="journal article" date="2015" name="Data Brief">
        <title>Shoot transcriptome of the giant reed, Arundo donax.</title>
        <authorList>
            <person name="Barrero R.A."/>
            <person name="Guerrero F.D."/>
            <person name="Moolhuijzen P."/>
            <person name="Goolsby J.A."/>
            <person name="Tidwell J."/>
            <person name="Bellgard S.E."/>
            <person name="Bellgard M.I."/>
        </authorList>
    </citation>
    <scope>NUCLEOTIDE SEQUENCE</scope>
    <source>
        <tissue evidence="2">Shoot tissue taken approximately 20 cm above the soil surface</tissue>
    </source>
</reference>
<sequence>MFLNSGITFHPLGIRNPLYSTSATASLNVKEMMLAILKLSNITLCVTAMALVCVHVSGSFPFSFSS</sequence>
<dbReference type="AlphaFoldDB" id="A0A0A9GS58"/>
<accession>A0A0A9GS58</accession>
<keyword evidence="1" id="KW-0812">Transmembrane</keyword>
<proteinExistence type="predicted"/>